<proteinExistence type="predicted"/>
<evidence type="ECO:0000313" key="1">
    <source>
        <dbReference type="EMBL" id="MCS0608810.1"/>
    </source>
</evidence>
<name>A0ABT2BK25_9BURK</name>
<organism evidence="1 2">
    <name type="scientific">Massilia solisilvae</name>
    <dbReference type="NCBI Taxonomy" id="1811225"/>
    <lineage>
        <taxon>Bacteria</taxon>
        <taxon>Pseudomonadati</taxon>
        <taxon>Pseudomonadota</taxon>
        <taxon>Betaproteobacteria</taxon>
        <taxon>Burkholderiales</taxon>
        <taxon>Oxalobacteraceae</taxon>
        <taxon>Telluria group</taxon>
        <taxon>Massilia</taxon>
    </lineage>
</organism>
<dbReference type="RefSeq" id="WP_258856478.1">
    <property type="nucleotide sequence ID" value="NZ_JANUGV010000002.1"/>
</dbReference>
<dbReference type="Proteomes" id="UP001205861">
    <property type="component" value="Unassembled WGS sequence"/>
</dbReference>
<evidence type="ECO:0000313" key="2">
    <source>
        <dbReference type="Proteomes" id="UP001205861"/>
    </source>
</evidence>
<protein>
    <submittedName>
        <fullName evidence="1">Uncharacterized protein</fullName>
    </submittedName>
</protein>
<accession>A0ABT2BK25</accession>
<dbReference type="EMBL" id="JANUGV010000002">
    <property type="protein sequence ID" value="MCS0608810.1"/>
    <property type="molecule type" value="Genomic_DNA"/>
</dbReference>
<keyword evidence="2" id="KW-1185">Reference proteome</keyword>
<reference evidence="1 2" key="1">
    <citation type="submission" date="2022-08" db="EMBL/GenBank/DDBJ databases">
        <title>Reclassification of Massilia species as members of the genera Telluria, Duganella, Pseudoduganella, Mokoshia gen. nov. and Zemynaea gen. nov. using orthogonal and non-orthogonal genome-based approaches.</title>
        <authorList>
            <person name="Bowman J.P."/>
        </authorList>
    </citation>
    <scope>NUCLEOTIDE SEQUENCE [LARGE SCALE GENOMIC DNA]</scope>
    <source>
        <strain evidence="1 2">JCM 31607</strain>
    </source>
</reference>
<comment type="caution">
    <text evidence="1">The sequence shown here is derived from an EMBL/GenBank/DDBJ whole genome shotgun (WGS) entry which is preliminary data.</text>
</comment>
<sequence>MRFTHGPGFVLALCLAACAQPEGPQADWEHGARRARVIGAADATLARSELPACLAALGPDLLAGRRFVRVRFWNGHRAVTDVAEVPAELTLHERDEVELWPEACADGRPARISRMLAAHRE</sequence>
<gene>
    <name evidence="1" type="ORF">NX773_11595</name>
</gene>